<name>A0A9P5PQC5_9AGAR</name>
<dbReference type="EMBL" id="JADNRY010000093">
    <property type="protein sequence ID" value="KAF9066035.1"/>
    <property type="molecule type" value="Genomic_DNA"/>
</dbReference>
<keyword evidence="3" id="KW-1185">Reference proteome</keyword>
<feature type="region of interest" description="Disordered" evidence="1">
    <location>
        <begin position="1"/>
        <end position="55"/>
    </location>
</feature>
<dbReference type="SMART" id="SM00384">
    <property type="entry name" value="AT_hook"/>
    <property type="match status" value="2"/>
</dbReference>
<evidence type="ECO:0000313" key="2">
    <source>
        <dbReference type="EMBL" id="KAF9066035.1"/>
    </source>
</evidence>
<dbReference type="GO" id="GO:0003677">
    <property type="term" value="F:DNA binding"/>
    <property type="evidence" value="ECO:0007669"/>
    <property type="project" value="InterPro"/>
</dbReference>
<proteinExistence type="predicted"/>
<feature type="region of interest" description="Disordered" evidence="1">
    <location>
        <begin position="283"/>
        <end position="310"/>
    </location>
</feature>
<dbReference type="InterPro" id="IPR017956">
    <property type="entry name" value="AT_hook_DNA-bd_motif"/>
</dbReference>
<accession>A0A9P5PQC5</accession>
<dbReference type="AlphaFoldDB" id="A0A9P5PQC5"/>
<dbReference type="OrthoDB" id="3238775at2759"/>
<sequence length="418" mass="46863">MNIQLPYQKKRGRPSKAPVAEVVSSEVNDNSDEHPAPIPKKRGRPSKAPERELSEPLPMAVSLYTKVEMPKILQHGKTAKGTKLITQPNVVDSPRTLDLDMNWGGFIDITCATVKCTRDQLVLSSLRWGWTTLKGASKQRSPITTASGYEQMIKSIKNMYDKERNSGMVYIYMAIPKQLEEKSHSRPWNHERERIPATGSTESELTVNLESLIGQKKAIDARLQPITDDIRHPARGHFDLDDNRVKVFALAVYKKEVSADLTEIPLTSNHFKQNQTIGYYRSQRGRENVSHDPRPSNTPSTAPTVPTPQVLPPPALTGTPYAYGYPLPPPGPFHPHYYPYTPPPPLPPGFAPPATYEATSSWRRASPPVEPCDLKKWCERMGLDEMIYDGLVKLHFQVGDSLNGIRKSRFCLGDPRVA</sequence>
<organism evidence="2 3">
    <name type="scientific">Rhodocollybia butyracea</name>
    <dbReference type="NCBI Taxonomy" id="206335"/>
    <lineage>
        <taxon>Eukaryota</taxon>
        <taxon>Fungi</taxon>
        <taxon>Dikarya</taxon>
        <taxon>Basidiomycota</taxon>
        <taxon>Agaricomycotina</taxon>
        <taxon>Agaricomycetes</taxon>
        <taxon>Agaricomycetidae</taxon>
        <taxon>Agaricales</taxon>
        <taxon>Marasmiineae</taxon>
        <taxon>Omphalotaceae</taxon>
        <taxon>Rhodocollybia</taxon>
    </lineage>
</organism>
<comment type="caution">
    <text evidence="2">The sequence shown here is derived from an EMBL/GenBank/DDBJ whole genome shotgun (WGS) entry which is preliminary data.</text>
</comment>
<protein>
    <submittedName>
        <fullName evidence="2">Uncharacterized protein</fullName>
    </submittedName>
</protein>
<dbReference type="Proteomes" id="UP000772434">
    <property type="component" value="Unassembled WGS sequence"/>
</dbReference>
<feature type="compositionally biased region" description="Basic and acidic residues" evidence="1">
    <location>
        <begin position="284"/>
        <end position="294"/>
    </location>
</feature>
<reference evidence="2" key="1">
    <citation type="submission" date="2020-11" db="EMBL/GenBank/DDBJ databases">
        <authorList>
            <consortium name="DOE Joint Genome Institute"/>
            <person name="Ahrendt S."/>
            <person name="Riley R."/>
            <person name="Andreopoulos W."/>
            <person name="Labutti K."/>
            <person name="Pangilinan J."/>
            <person name="Ruiz-Duenas F.J."/>
            <person name="Barrasa J.M."/>
            <person name="Sanchez-Garcia M."/>
            <person name="Camarero S."/>
            <person name="Miyauchi S."/>
            <person name="Serrano A."/>
            <person name="Linde D."/>
            <person name="Babiker R."/>
            <person name="Drula E."/>
            <person name="Ayuso-Fernandez I."/>
            <person name="Pacheco R."/>
            <person name="Padilla G."/>
            <person name="Ferreira P."/>
            <person name="Barriuso J."/>
            <person name="Kellner H."/>
            <person name="Castanera R."/>
            <person name="Alfaro M."/>
            <person name="Ramirez L."/>
            <person name="Pisabarro A.G."/>
            <person name="Kuo A."/>
            <person name="Tritt A."/>
            <person name="Lipzen A."/>
            <person name="He G."/>
            <person name="Yan M."/>
            <person name="Ng V."/>
            <person name="Cullen D."/>
            <person name="Martin F."/>
            <person name="Rosso M.-N."/>
            <person name="Henrissat B."/>
            <person name="Hibbett D."/>
            <person name="Martinez A.T."/>
            <person name="Grigoriev I.V."/>
        </authorList>
    </citation>
    <scope>NUCLEOTIDE SEQUENCE</scope>
    <source>
        <strain evidence="2">AH 40177</strain>
    </source>
</reference>
<gene>
    <name evidence="2" type="ORF">BDP27DRAFT_1424184</name>
</gene>
<evidence type="ECO:0000256" key="1">
    <source>
        <dbReference type="SAM" id="MobiDB-lite"/>
    </source>
</evidence>
<evidence type="ECO:0000313" key="3">
    <source>
        <dbReference type="Proteomes" id="UP000772434"/>
    </source>
</evidence>